<dbReference type="InterPro" id="IPR025711">
    <property type="entry name" value="PepSY"/>
</dbReference>
<feature type="domain" description="PepSY" evidence="2">
    <location>
        <begin position="32"/>
        <end position="93"/>
    </location>
</feature>
<dbReference type="KEGG" id="saco:SAME_00768"/>
<dbReference type="EMBL" id="LT906454">
    <property type="protein sequence ID" value="SNV38250.1"/>
    <property type="molecule type" value="Genomic_DNA"/>
</dbReference>
<feature type="compositionally biased region" description="Polar residues" evidence="1">
    <location>
        <begin position="114"/>
        <end position="126"/>
    </location>
</feature>
<evidence type="ECO:0000259" key="2">
    <source>
        <dbReference type="Pfam" id="PF03413"/>
    </source>
</evidence>
<reference evidence="3 4" key="1">
    <citation type="submission" date="2017-06" db="EMBL/GenBank/DDBJ databases">
        <authorList>
            <consortium name="Pathogen Informatics"/>
        </authorList>
    </citation>
    <scope>NUCLEOTIDE SEQUENCE [LARGE SCALE GENOMIC DNA]</scope>
    <source>
        <strain evidence="3 4">NCTC11291</strain>
    </source>
</reference>
<proteinExistence type="predicted"/>
<evidence type="ECO:0000256" key="1">
    <source>
        <dbReference type="SAM" id="MobiDB-lite"/>
    </source>
</evidence>
<organism evidence="3 4">
    <name type="scientific">Streptococcus acidominimus</name>
    <dbReference type="NCBI Taxonomy" id="1326"/>
    <lineage>
        <taxon>Bacteria</taxon>
        <taxon>Bacillati</taxon>
        <taxon>Bacillota</taxon>
        <taxon>Bacilli</taxon>
        <taxon>Lactobacillales</taxon>
        <taxon>Streptococcaceae</taxon>
        <taxon>Streptococcus</taxon>
    </lineage>
</organism>
<sequence length="198" mass="21406">MKKLIGSGLGLVAVAGLAFGGYYAYQQSQFQISESKAVTVAMRDANLSKNDVTKTEVDKEIEDGMAVYEIDLTTIDGDYDYVIDGKTGDIISRDIDRNTLNTSTSASTSANQNFSEQSAPQATPSAKISADQAKEIALKDANRSESDVTNLTVEEEIDNGKVYLDVSFDDPANNRDYSYDIDGETGAIVTKTEDPLND</sequence>
<dbReference type="OrthoDB" id="9780101at2"/>
<dbReference type="Proteomes" id="UP000215144">
    <property type="component" value="Chromosome 1"/>
</dbReference>
<evidence type="ECO:0000313" key="3">
    <source>
        <dbReference type="EMBL" id="SNV38250.1"/>
    </source>
</evidence>
<dbReference type="RefSeq" id="WP_017769336.1">
    <property type="nucleotide sequence ID" value="NZ_LT906454.1"/>
</dbReference>
<feature type="domain" description="PepSY" evidence="2">
    <location>
        <begin position="127"/>
        <end position="189"/>
    </location>
</feature>
<feature type="region of interest" description="Disordered" evidence="1">
    <location>
        <begin position="102"/>
        <end position="128"/>
    </location>
</feature>
<name>A0A239WVS8_STRAI</name>
<feature type="compositionally biased region" description="Low complexity" evidence="1">
    <location>
        <begin position="102"/>
        <end position="113"/>
    </location>
</feature>
<protein>
    <submittedName>
        <fullName evidence="3">Peptidase propeptide/YPEB domain-containing protein</fullName>
    </submittedName>
</protein>
<accession>A0A239WVS8</accession>
<gene>
    <name evidence="3" type="ORF">SAMEA4504048_00768</name>
</gene>
<dbReference type="Pfam" id="PF03413">
    <property type="entry name" value="PepSY"/>
    <property type="match status" value="2"/>
</dbReference>
<evidence type="ECO:0000313" key="4">
    <source>
        <dbReference type="Proteomes" id="UP000215144"/>
    </source>
</evidence>
<dbReference type="AlphaFoldDB" id="A0A239WVS8"/>
<dbReference type="Gene3D" id="3.10.450.40">
    <property type="match status" value="2"/>
</dbReference>